<dbReference type="EMBL" id="CP021324">
    <property type="protein sequence ID" value="ARS64932.1"/>
    <property type="molecule type" value="Genomic_DNA"/>
</dbReference>
<reference evidence="2 3" key="1">
    <citation type="journal article" date="2017" name="Environ. Microbiol.">
        <title>Genome and epigenome of a novel marine Thaumarchaeota strain suggest viral infection, phosphorothioation DNA modification and multiple restriction systems.</title>
        <authorList>
            <person name="Ahlgren N.A."/>
            <person name="Chen Y."/>
            <person name="Needham D.M."/>
            <person name="Parada A.E."/>
            <person name="Sachdeva R."/>
            <person name="Trinh V."/>
            <person name="Chen T."/>
            <person name="Fuhrman J.A."/>
        </authorList>
    </citation>
    <scope>NUCLEOTIDE SEQUENCE [LARGE SCALE GENOMIC DNA]</scope>
    <source>
        <strain evidence="2 3">SPOT01</strain>
    </source>
</reference>
<proteinExistence type="predicted"/>
<name>A0A2Z2HLQ9_9ARCH</name>
<dbReference type="RefSeq" id="WP_225971263.1">
    <property type="nucleotide sequence ID" value="NZ_CP021324.1"/>
</dbReference>
<keyword evidence="3" id="KW-1185">Reference proteome</keyword>
<accession>A0A2Z2HLQ9</accession>
<evidence type="ECO:0000256" key="1">
    <source>
        <dbReference type="SAM" id="Phobius"/>
    </source>
</evidence>
<feature type="transmembrane region" description="Helical" evidence="1">
    <location>
        <begin position="21"/>
        <end position="45"/>
    </location>
</feature>
<dbReference type="GeneID" id="32901766"/>
<gene>
    <name evidence="2" type="ORF">NMSP_1318</name>
</gene>
<dbReference type="Proteomes" id="UP000249949">
    <property type="component" value="Chromosome"/>
</dbReference>
<dbReference type="AlphaFoldDB" id="A0A2Z2HLQ9"/>
<keyword evidence="1" id="KW-0812">Transmembrane</keyword>
<evidence type="ECO:0000313" key="3">
    <source>
        <dbReference type="Proteomes" id="UP000249949"/>
    </source>
</evidence>
<sequence>MENKTYCSKRLKNTEFIFKELLAKSLVVFIGVGVVSAFLFGTYLIDFKNTSQLEYVEGSSLSIVTEKFDFKQDEIIQIRIVNSGTNELTFSDSSYGLKITGLAGILMYSPMSAQVISTLEPRGEVTFSWDQIKNDGDTALEGVYKISAKGLDMDGNIVEKSTTITIWK</sequence>
<protein>
    <recommendedName>
        <fullName evidence="4">Intracellular proteinase inhibitor</fullName>
    </recommendedName>
</protein>
<keyword evidence="1" id="KW-1133">Transmembrane helix</keyword>
<dbReference type="KEGG" id="nct:NMSP_1318"/>
<evidence type="ECO:0000313" key="2">
    <source>
        <dbReference type="EMBL" id="ARS64932.1"/>
    </source>
</evidence>
<organism evidence="2 3">
    <name type="scientific">Candidatus Nitrosomarinus catalinensis</name>
    <dbReference type="NCBI Taxonomy" id="1898749"/>
    <lineage>
        <taxon>Archaea</taxon>
        <taxon>Nitrososphaerota</taxon>
        <taxon>Nitrososphaeria</taxon>
        <taxon>Nitrosopumilales</taxon>
        <taxon>Nitrosopumilaceae</taxon>
        <taxon>Candidatus Nitrosomarinus</taxon>
    </lineage>
</organism>
<keyword evidence="1" id="KW-0472">Membrane</keyword>
<evidence type="ECO:0008006" key="4">
    <source>
        <dbReference type="Google" id="ProtNLM"/>
    </source>
</evidence>